<feature type="compositionally biased region" description="Basic and acidic residues" evidence="4">
    <location>
        <begin position="329"/>
        <end position="339"/>
    </location>
</feature>
<accession>A0A2M7TEG4</accession>
<dbReference type="CDD" id="cd00009">
    <property type="entry name" value="AAA"/>
    <property type="match status" value="1"/>
</dbReference>
<sequence length="473" mass="52333">MDEVLYRKYRPQSFDDVYGQDHVKTVLIQSIKHQKVSHAYLFSGPRGSGKTTVARIMSRELGVSGVDVSEIDAASHRGIDDVRNLRESVSFQPTGSERKMYILDEVHMLTNEAFNALLKTLEEPPAHAFFILCTTEPHKVPQTILSRCMHLPFKKATTEQLAQFIIEYSKREGVRLHPDSATLLAAHADGAYRDALVLLEKVIGLCIKGEVSPSDIEKRVGIVGQDFADDLLKDIEQNDAKSFYNKIHAYSQEGGNVVHITSKLVERVQVKVLECMSDSVSGVDGECSAQLDTLWELLEAQKLMNQVSNPLTVLVASVMNIIRNATTASEHKDDTHIETPSEFSNNETSNVQPVQSEDSSWNHMLLLVKEKNKTAEALLKSARLVSVDDGVMVVAFSFAFHKSKVETAEICAIIEDAAQQVYGKKIALSCVLTDQTKKEVSYSPSCAPPSIDVMSPDALLSQAHEVFGGQMIE</sequence>
<dbReference type="Pfam" id="PF20964">
    <property type="entry name" value="DnaX_C"/>
    <property type="match status" value="1"/>
</dbReference>
<comment type="function">
    <text evidence="3">DNA polymerase III is a complex, multichain enzyme responsible for most of the replicative synthesis in bacteria. This DNA polymerase also exhibits 3' to 5' exonuclease activity.</text>
</comment>
<feature type="compositionally biased region" description="Polar residues" evidence="4">
    <location>
        <begin position="341"/>
        <end position="354"/>
    </location>
</feature>
<comment type="subunit">
    <text evidence="3">DNA polymerase III contains a core (composed of alpha, epsilon and theta chains) that associates with a tau subunit. This core dimerizes to form the POLIII' complex. PolIII' associates with the gamma complex (composed of gamma, delta, delta', psi and chi chains) and with the beta chain to form the complete DNA polymerase III complex.</text>
</comment>
<feature type="domain" description="AAA+ ATPase" evidence="5">
    <location>
        <begin position="36"/>
        <end position="157"/>
    </location>
</feature>
<comment type="caution">
    <text evidence="6">The sequence shown here is derived from an EMBL/GenBank/DDBJ whole genome shotgun (WGS) entry which is preliminary data.</text>
</comment>
<feature type="region of interest" description="Disordered" evidence="4">
    <location>
        <begin position="329"/>
        <end position="354"/>
    </location>
</feature>
<dbReference type="AlphaFoldDB" id="A0A2M7TEG4"/>
<dbReference type="InterPro" id="IPR048448">
    <property type="entry name" value="DnaX-like_C"/>
</dbReference>
<dbReference type="InterPro" id="IPR050238">
    <property type="entry name" value="DNA_Rep/Repair_Clamp_Loader"/>
</dbReference>
<dbReference type="InterPro" id="IPR012763">
    <property type="entry name" value="DNA_pol_III_sug/sutau_N"/>
</dbReference>
<dbReference type="InterPro" id="IPR027417">
    <property type="entry name" value="P-loop_NTPase"/>
</dbReference>
<dbReference type="SMART" id="SM00382">
    <property type="entry name" value="AAA"/>
    <property type="match status" value="1"/>
</dbReference>
<comment type="catalytic activity">
    <reaction evidence="2 3">
        <text>DNA(n) + a 2'-deoxyribonucleoside 5'-triphosphate = DNA(n+1) + diphosphate</text>
        <dbReference type="Rhea" id="RHEA:22508"/>
        <dbReference type="Rhea" id="RHEA-COMP:17339"/>
        <dbReference type="Rhea" id="RHEA-COMP:17340"/>
        <dbReference type="ChEBI" id="CHEBI:33019"/>
        <dbReference type="ChEBI" id="CHEBI:61560"/>
        <dbReference type="ChEBI" id="CHEBI:173112"/>
        <dbReference type="EC" id="2.7.7.7"/>
    </reaction>
</comment>
<evidence type="ECO:0000256" key="1">
    <source>
        <dbReference type="ARBA" id="ARBA00022932"/>
    </source>
</evidence>
<dbReference type="InterPro" id="IPR003593">
    <property type="entry name" value="AAA+_ATPase"/>
</dbReference>
<gene>
    <name evidence="3 6" type="primary">dnaX</name>
    <name evidence="6" type="ORF">COY32_07135</name>
</gene>
<dbReference type="Gene3D" id="1.10.8.60">
    <property type="match status" value="1"/>
</dbReference>
<name>A0A2M7TEG4_UNCKA</name>
<dbReference type="Pfam" id="PF13177">
    <property type="entry name" value="DNA_pol3_delta2"/>
    <property type="match status" value="2"/>
</dbReference>
<dbReference type="PANTHER" id="PTHR11669">
    <property type="entry name" value="REPLICATION FACTOR C / DNA POLYMERASE III GAMMA-TAU SUBUNIT"/>
    <property type="match status" value="1"/>
</dbReference>
<protein>
    <recommendedName>
        <fullName evidence="3">DNA polymerase III subunit gamma/tau</fullName>
        <ecNumber evidence="3">2.7.7.7</ecNumber>
    </recommendedName>
</protein>
<dbReference type="GO" id="GO:0006261">
    <property type="term" value="P:DNA-templated DNA replication"/>
    <property type="evidence" value="ECO:0007669"/>
    <property type="project" value="TreeGrafter"/>
</dbReference>
<evidence type="ECO:0000259" key="5">
    <source>
        <dbReference type="SMART" id="SM00382"/>
    </source>
</evidence>
<evidence type="ECO:0000313" key="6">
    <source>
        <dbReference type="EMBL" id="PIZ44071.1"/>
    </source>
</evidence>
<dbReference type="Proteomes" id="UP000228920">
    <property type="component" value="Unassembled WGS sequence"/>
</dbReference>
<dbReference type="EMBL" id="PFNL01000197">
    <property type="protein sequence ID" value="PIZ44071.1"/>
    <property type="molecule type" value="Genomic_DNA"/>
</dbReference>
<reference evidence="7" key="1">
    <citation type="submission" date="2017-09" db="EMBL/GenBank/DDBJ databases">
        <title>Depth-based differentiation of microbial function through sediment-hosted aquifers and enrichment of novel symbionts in the deep terrestrial subsurface.</title>
        <authorList>
            <person name="Probst A.J."/>
            <person name="Ladd B."/>
            <person name="Jarett J.K."/>
            <person name="Geller-Mcgrath D.E."/>
            <person name="Sieber C.M.K."/>
            <person name="Emerson J.B."/>
            <person name="Anantharaman K."/>
            <person name="Thomas B.C."/>
            <person name="Malmstrom R."/>
            <person name="Stieglmeier M."/>
            <person name="Klingl A."/>
            <person name="Woyke T."/>
            <person name="Ryan C.M."/>
            <person name="Banfield J.F."/>
        </authorList>
    </citation>
    <scope>NUCLEOTIDE SEQUENCE [LARGE SCALE GENOMIC DNA]</scope>
</reference>
<dbReference type="EC" id="2.7.7.7" evidence="3"/>
<comment type="similarity">
    <text evidence="3">Belongs to the DnaX/STICHEL family.</text>
</comment>
<dbReference type="GO" id="GO:0009360">
    <property type="term" value="C:DNA polymerase III complex"/>
    <property type="evidence" value="ECO:0007669"/>
    <property type="project" value="InterPro"/>
</dbReference>
<dbReference type="PANTHER" id="PTHR11669:SF0">
    <property type="entry name" value="PROTEIN STICHEL-LIKE 2"/>
    <property type="match status" value="1"/>
</dbReference>
<dbReference type="NCBIfam" id="TIGR02397">
    <property type="entry name" value="dnaX_nterm"/>
    <property type="match status" value="1"/>
</dbReference>
<evidence type="ECO:0000256" key="3">
    <source>
        <dbReference type="RuleBase" id="RU364063"/>
    </source>
</evidence>
<dbReference type="GO" id="GO:0003887">
    <property type="term" value="F:DNA-directed DNA polymerase activity"/>
    <property type="evidence" value="ECO:0007669"/>
    <property type="project" value="UniProtKB-KW"/>
</dbReference>
<proteinExistence type="inferred from homology"/>
<keyword evidence="1 3" id="KW-0239">DNA-directed DNA polymerase</keyword>
<keyword evidence="3" id="KW-0235">DNA replication</keyword>
<evidence type="ECO:0000313" key="7">
    <source>
        <dbReference type="Proteomes" id="UP000228920"/>
    </source>
</evidence>
<dbReference type="Gene3D" id="3.40.50.300">
    <property type="entry name" value="P-loop containing nucleotide triphosphate hydrolases"/>
    <property type="match status" value="1"/>
</dbReference>
<keyword evidence="3" id="KW-0547">Nucleotide-binding</keyword>
<evidence type="ECO:0000256" key="4">
    <source>
        <dbReference type="SAM" id="MobiDB-lite"/>
    </source>
</evidence>
<keyword evidence="3" id="KW-0548">Nucleotidyltransferase</keyword>
<dbReference type="GO" id="GO:0005524">
    <property type="term" value="F:ATP binding"/>
    <property type="evidence" value="ECO:0007669"/>
    <property type="project" value="UniProtKB-KW"/>
</dbReference>
<organism evidence="6 7">
    <name type="scientific">candidate division WWE3 bacterium CG_4_10_14_0_2_um_filter_41_14</name>
    <dbReference type="NCBI Taxonomy" id="1975072"/>
    <lineage>
        <taxon>Bacteria</taxon>
        <taxon>Katanobacteria</taxon>
    </lineage>
</organism>
<keyword evidence="3" id="KW-0808">Transferase</keyword>
<dbReference type="SUPFAM" id="SSF52540">
    <property type="entry name" value="P-loop containing nucleoside triphosphate hydrolases"/>
    <property type="match status" value="1"/>
</dbReference>
<keyword evidence="3" id="KW-0067">ATP-binding</keyword>
<evidence type="ECO:0000256" key="2">
    <source>
        <dbReference type="ARBA" id="ARBA00049244"/>
    </source>
</evidence>